<dbReference type="Proteomes" id="UP000294697">
    <property type="component" value="Unassembled WGS sequence"/>
</dbReference>
<dbReference type="OrthoDB" id="8907997at2"/>
<dbReference type="AlphaFoldDB" id="A0A4R7YRG0"/>
<comment type="caution">
    <text evidence="1">The sequence shown here is derived from an EMBL/GenBank/DDBJ whole genome shotgun (WGS) entry which is preliminary data.</text>
</comment>
<dbReference type="RefSeq" id="WP_111573346.1">
    <property type="nucleotide sequence ID" value="NZ_QLME01000032.1"/>
</dbReference>
<sequence>MDLYEIRSNLLDSMKDLYFYDFYLIKNDLNERSIMHKLGCYLKKYFNDFNIDCEYNGSVEHPDLRKKIDIYKQAGKIKRDDKEHSVYPDIIVHQRISSNFNKLIIEIKKSTNSDIEFDKEKMQFYTNENRNEKYFYEFGCLINIKTGLEFKKEFELSWYINGEQEDEELINIESRHSV</sequence>
<name>A0A4R7YRG0_9FIRM</name>
<dbReference type="EMBL" id="SODA01000036">
    <property type="protein sequence ID" value="TDV98354.1"/>
    <property type="molecule type" value="Genomic_DNA"/>
</dbReference>
<reference evidence="1 2" key="1">
    <citation type="submission" date="2019-03" db="EMBL/GenBank/DDBJ databases">
        <title>Subsurface microbial communities from deep shales in Ohio and West Virginia, USA.</title>
        <authorList>
            <person name="Wrighton K."/>
        </authorList>
    </citation>
    <scope>NUCLEOTIDE SEQUENCE [LARGE SCALE GENOMIC DNA]</scope>
    <source>
        <strain evidence="1 2">MSL9.2</strain>
    </source>
</reference>
<organism evidence="1 2">
    <name type="scientific">Halanaerobium saccharolyticum</name>
    <dbReference type="NCBI Taxonomy" id="43595"/>
    <lineage>
        <taxon>Bacteria</taxon>
        <taxon>Bacillati</taxon>
        <taxon>Bacillota</taxon>
        <taxon>Clostridia</taxon>
        <taxon>Halanaerobiales</taxon>
        <taxon>Halanaerobiaceae</taxon>
        <taxon>Halanaerobium</taxon>
    </lineage>
</organism>
<evidence type="ECO:0000313" key="1">
    <source>
        <dbReference type="EMBL" id="TDV98354.1"/>
    </source>
</evidence>
<gene>
    <name evidence="1" type="ORF">C8C77_13631</name>
</gene>
<protein>
    <submittedName>
        <fullName evidence="1">Uncharacterized protein</fullName>
    </submittedName>
</protein>
<accession>A0A4R7YRG0</accession>
<proteinExistence type="predicted"/>
<evidence type="ECO:0000313" key="2">
    <source>
        <dbReference type="Proteomes" id="UP000294697"/>
    </source>
</evidence>